<evidence type="ECO:0000256" key="1">
    <source>
        <dbReference type="SAM" id="MobiDB-lite"/>
    </source>
</evidence>
<keyword evidence="2" id="KW-0812">Transmembrane</keyword>
<feature type="region of interest" description="Disordered" evidence="1">
    <location>
        <begin position="98"/>
        <end position="138"/>
    </location>
</feature>
<feature type="region of interest" description="Disordered" evidence="1">
    <location>
        <begin position="1"/>
        <end position="24"/>
    </location>
</feature>
<feature type="compositionally biased region" description="Basic and acidic residues" evidence="1">
    <location>
        <begin position="48"/>
        <end position="65"/>
    </location>
</feature>
<proteinExistence type="predicted"/>
<keyword evidence="2" id="KW-0472">Membrane</keyword>
<sequence>MPARGDPPEGTPEDVPGPGGEEEYRSVVFDESFVRAARILEYSAQERSGPEARPVRTVGPRREGPVGHSAARQVYAIVLLVAVALGVVVFMGRNNPYEQAGQPSAGDLRMSVTPLVPRGPVPAASENPDARSEGLFAGSPAADYRSGAEGITLPGARATAHFTEDQVLRGLVTVKDFLVASSIDPGALTGGDVRGVRTLLDPGQHDQFDRSLEAPEDDGRHLATGWMVRFDPARTELADPRVRVRGTLEVREAAGSLLQIEADHTYVYAVRPAGGKDGGEGGEPSLFAVRRAITFQLTREDLRDGHVVLVRSVAEAGPQACEESFAEYYRPLPAGAEADGRGGTDPYDHGRPVAAACGVLVRKG</sequence>
<feature type="transmembrane region" description="Helical" evidence="2">
    <location>
        <begin position="74"/>
        <end position="92"/>
    </location>
</feature>
<keyword evidence="2" id="KW-1133">Transmembrane helix</keyword>
<accession>A0ABN2VQX5</accession>
<evidence type="ECO:0000256" key="2">
    <source>
        <dbReference type="SAM" id="Phobius"/>
    </source>
</evidence>
<name>A0ABN2VQX5_9ACTN</name>
<dbReference type="EMBL" id="BAAATA010000001">
    <property type="protein sequence ID" value="GAA2470583.1"/>
    <property type="molecule type" value="Genomic_DNA"/>
</dbReference>
<evidence type="ECO:0000313" key="3">
    <source>
        <dbReference type="EMBL" id="GAA2470583.1"/>
    </source>
</evidence>
<keyword evidence="4" id="KW-1185">Reference proteome</keyword>
<protein>
    <submittedName>
        <fullName evidence="3">Uncharacterized protein</fullName>
    </submittedName>
</protein>
<gene>
    <name evidence="3" type="ORF">GCM10010406_02700</name>
</gene>
<evidence type="ECO:0000313" key="4">
    <source>
        <dbReference type="Proteomes" id="UP001501358"/>
    </source>
</evidence>
<reference evidence="4" key="1">
    <citation type="journal article" date="2019" name="Int. J. Syst. Evol. Microbiol.">
        <title>The Global Catalogue of Microorganisms (GCM) 10K type strain sequencing project: providing services to taxonomists for standard genome sequencing and annotation.</title>
        <authorList>
            <consortium name="The Broad Institute Genomics Platform"/>
            <consortium name="The Broad Institute Genome Sequencing Center for Infectious Disease"/>
            <person name="Wu L."/>
            <person name="Ma J."/>
        </authorList>
    </citation>
    <scope>NUCLEOTIDE SEQUENCE [LARGE SCALE GENOMIC DNA]</scope>
    <source>
        <strain evidence="4">JCM 6307</strain>
    </source>
</reference>
<feature type="region of interest" description="Disordered" evidence="1">
    <location>
        <begin position="45"/>
        <end position="66"/>
    </location>
</feature>
<comment type="caution">
    <text evidence="3">The sequence shown here is derived from an EMBL/GenBank/DDBJ whole genome shotgun (WGS) entry which is preliminary data.</text>
</comment>
<dbReference type="Proteomes" id="UP001501358">
    <property type="component" value="Unassembled WGS sequence"/>
</dbReference>
<dbReference type="RefSeq" id="WP_344381224.1">
    <property type="nucleotide sequence ID" value="NZ_BAAATA010000001.1"/>
</dbReference>
<organism evidence="3 4">
    <name type="scientific">Streptomyces thermolineatus</name>
    <dbReference type="NCBI Taxonomy" id="44033"/>
    <lineage>
        <taxon>Bacteria</taxon>
        <taxon>Bacillati</taxon>
        <taxon>Actinomycetota</taxon>
        <taxon>Actinomycetes</taxon>
        <taxon>Kitasatosporales</taxon>
        <taxon>Streptomycetaceae</taxon>
        <taxon>Streptomyces</taxon>
    </lineage>
</organism>